<evidence type="ECO:0000256" key="1">
    <source>
        <dbReference type="SAM" id="Coils"/>
    </source>
</evidence>
<accession>A0A9P8M0S1</accession>
<gene>
    <name evidence="2" type="ORF">SS50377_21179</name>
</gene>
<dbReference type="AlphaFoldDB" id="A0A9P8M0S1"/>
<organism evidence="2 3">
    <name type="scientific">Spironucleus salmonicida</name>
    <dbReference type="NCBI Taxonomy" id="348837"/>
    <lineage>
        <taxon>Eukaryota</taxon>
        <taxon>Metamonada</taxon>
        <taxon>Diplomonadida</taxon>
        <taxon>Hexamitidae</taxon>
        <taxon>Hexamitinae</taxon>
        <taxon>Spironucleus</taxon>
    </lineage>
</organism>
<feature type="coiled-coil region" evidence="1">
    <location>
        <begin position="21"/>
        <end position="59"/>
    </location>
</feature>
<keyword evidence="3" id="KW-1185">Reference proteome</keyword>
<dbReference type="RefSeq" id="XP_067768598.1">
    <property type="nucleotide sequence ID" value="XM_067905116.1"/>
</dbReference>
<name>A0A9P8M0S1_9EUKA</name>
<keyword evidence="1" id="KW-0175">Coiled coil</keyword>
<protein>
    <submittedName>
        <fullName evidence="2">Uncharacterized protein</fullName>
    </submittedName>
</protein>
<dbReference type="KEGG" id="ssao:94295202"/>
<reference evidence="2 3" key="1">
    <citation type="journal article" date="2014" name="PLoS Genet.">
        <title>The Genome of Spironucleus salmonicida Highlights a Fish Pathogen Adapted to Fluctuating Environments.</title>
        <authorList>
            <person name="Xu F."/>
            <person name="Jerlstrom-Hultqvist J."/>
            <person name="Einarsson E."/>
            <person name="Astvaldsson A."/>
            <person name="Svard S.G."/>
            <person name="Andersson J.O."/>
        </authorList>
    </citation>
    <scope>NUCLEOTIDE SEQUENCE [LARGE SCALE GENOMIC DNA]</scope>
    <source>
        <strain evidence="2 3">ATCC 50377</strain>
    </source>
</reference>
<proteinExistence type="predicted"/>
<evidence type="ECO:0000313" key="3">
    <source>
        <dbReference type="Proteomes" id="UP000018208"/>
    </source>
</evidence>
<dbReference type="Proteomes" id="UP000018208">
    <property type="component" value="Unassembled WGS sequence"/>
</dbReference>
<sequence length="79" mass="9154">MEVECLNGQKELQIVQENEILEILICQQKQLQEDLKNCLQKLEKQKSSIILSREELAQQIVTSLINDQNSSQSTSYVFE</sequence>
<comment type="caution">
    <text evidence="2">The sequence shown here is derived from an EMBL/GenBank/DDBJ whole genome shotgun (WGS) entry which is preliminary data.</text>
</comment>
<dbReference type="EMBL" id="AUWU02000001">
    <property type="protein sequence ID" value="KAH0577825.1"/>
    <property type="molecule type" value="Genomic_DNA"/>
</dbReference>
<evidence type="ECO:0000313" key="2">
    <source>
        <dbReference type="EMBL" id="KAH0577825.1"/>
    </source>
</evidence>
<dbReference type="GeneID" id="94295202"/>